<comment type="caution">
    <text evidence="1">The sequence shown here is derived from an EMBL/GenBank/DDBJ whole genome shotgun (WGS) entry which is preliminary data.</text>
</comment>
<dbReference type="EMBL" id="JSYL01000001">
    <property type="protein sequence ID" value="KIA90516.1"/>
    <property type="molecule type" value="Genomic_DNA"/>
</dbReference>
<evidence type="ECO:0000313" key="1">
    <source>
        <dbReference type="EMBL" id="KIA90516.1"/>
    </source>
</evidence>
<protein>
    <submittedName>
        <fullName evidence="1">Uncharacterized protein</fullName>
    </submittedName>
</protein>
<name>A0A0C1D1A1_9FLAO</name>
<evidence type="ECO:0000313" key="2">
    <source>
        <dbReference type="Proteomes" id="UP000031473"/>
    </source>
</evidence>
<dbReference type="OrthoDB" id="1157753at2"/>
<sequence length="182" mass="20828">MKTKLFLLTFLTLTTLLFGQTAEKIAAVRKKVEAINTEKSYQVKKLDSDYFVNVNNETADGGQELSGYYKNGKLKKIIYSVGISYGMKTCEYFFSNDELIFVFEKQDQFAAINDQSNQGTGLDHTKLTSVYTGRFYFENSKLFSIKQTGKEISNKMYKKSKEAELLKDSKVFRAELEKAKSK</sequence>
<dbReference type="Proteomes" id="UP000031473">
    <property type="component" value="Unassembled WGS sequence"/>
</dbReference>
<dbReference type="AlphaFoldDB" id="A0A0C1D1A1"/>
<dbReference type="STRING" id="266749.SAMN05421876_101306"/>
<reference evidence="1 2" key="1">
    <citation type="submission" date="2014-10" db="EMBL/GenBank/DDBJ databases">
        <title>Kaistella jeonii genome.</title>
        <authorList>
            <person name="Clayton J.T."/>
            <person name="Newman J.D."/>
        </authorList>
    </citation>
    <scope>NUCLEOTIDE SEQUENCE [LARGE SCALE GENOMIC DNA]</scope>
    <source>
        <strain evidence="1 2">DSM 17048</strain>
    </source>
</reference>
<proteinExistence type="predicted"/>
<accession>A0A0C1D1A1</accession>
<dbReference type="RefSeq" id="WP_039347504.1">
    <property type="nucleotide sequence ID" value="NZ_FOLA01000001.1"/>
</dbReference>
<gene>
    <name evidence="1" type="ORF">OA86_01125</name>
</gene>
<keyword evidence="2" id="KW-1185">Reference proteome</keyword>
<organism evidence="1 2">
    <name type="scientific">Kaistella jeonii</name>
    <dbReference type="NCBI Taxonomy" id="266749"/>
    <lineage>
        <taxon>Bacteria</taxon>
        <taxon>Pseudomonadati</taxon>
        <taxon>Bacteroidota</taxon>
        <taxon>Flavobacteriia</taxon>
        <taxon>Flavobacteriales</taxon>
        <taxon>Weeksellaceae</taxon>
        <taxon>Chryseobacterium group</taxon>
        <taxon>Kaistella</taxon>
    </lineage>
</organism>